<protein>
    <recommendedName>
        <fullName evidence="7">Major facilitator superfamily (MFS) profile domain-containing protein</fullName>
    </recommendedName>
</protein>
<proteinExistence type="predicted"/>
<comment type="subcellular location">
    <subcellularLocation>
        <location evidence="1">Membrane</location>
        <topology evidence="1">Multi-pass membrane protein</topology>
    </subcellularLocation>
</comment>
<comment type="caution">
    <text evidence="8">The sequence shown here is derived from an EMBL/GenBank/DDBJ whole genome shotgun (WGS) entry which is preliminary data.</text>
</comment>
<evidence type="ECO:0000259" key="7">
    <source>
        <dbReference type="PROSITE" id="PS50850"/>
    </source>
</evidence>
<accession>A0A9N9M0R2</accession>
<dbReference type="InterPro" id="IPR020846">
    <property type="entry name" value="MFS_dom"/>
</dbReference>
<feature type="transmembrane region" description="Helical" evidence="6">
    <location>
        <begin position="229"/>
        <end position="252"/>
    </location>
</feature>
<feature type="transmembrane region" description="Helical" evidence="6">
    <location>
        <begin position="108"/>
        <end position="129"/>
    </location>
</feature>
<dbReference type="PANTHER" id="PTHR43791:SF46">
    <property type="entry name" value="MAJOR FACILITATOR SUPERFAMILY (MFS) PROFILE DOMAIN-CONTAINING PROTEIN-RELATED"/>
    <property type="match status" value="1"/>
</dbReference>
<feature type="domain" description="Major facilitator superfamily (MFS) profile" evidence="7">
    <location>
        <begin position="70"/>
        <end position="494"/>
    </location>
</feature>
<evidence type="ECO:0000313" key="9">
    <source>
        <dbReference type="Proteomes" id="UP000701801"/>
    </source>
</evidence>
<feature type="transmembrane region" description="Helical" evidence="6">
    <location>
        <begin position="387"/>
        <end position="410"/>
    </location>
</feature>
<dbReference type="PANTHER" id="PTHR43791">
    <property type="entry name" value="PERMEASE-RELATED"/>
    <property type="match status" value="1"/>
</dbReference>
<feature type="transmembrane region" description="Helical" evidence="6">
    <location>
        <begin position="196"/>
        <end position="217"/>
    </location>
</feature>
<dbReference type="InterPro" id="IPR036259">
    <property type="entry name" value="MFS_trans_sf"/>
</dbReference>
<dbReference type="Pfam" id="PF07690">
    <property type="entry name" value="MFS_1"/>
    <property type="match status" value="1"/>
</dbReference>
<sequence length="494" mass="54396">MPGNDAEKQGWSSHASFMENLLTRAFEGEIGMPLVAVSDVNMPSTTTALVGSNGHGVDEKALVRKIDFRLLPMLFIIYVAAFLDRVNISNALTMSLPSDLKLLGVQPNVALTIFFVPYILFEIPSNLLMKRFKPQVWLSGCILSFGIVMLAQGFVTSYGGLLTTRFLLGLFEAGIFPGSFYLISTWYKREESQKRFTVYWCSVLVASAFGGLLASGIAEMDGIRGLHNWRWIFILEGILTILVGVAAFFFVVDFPENATWLTDAERNFVIARSGVSKGEKITKSDILAFFKDVKNIAGGIMYLCLVVPVYSFAYFTPTILKTYGYNIIQTQLHTVPPVAAALVLCLITAYLSDRTRLRSPFIAFSLTLLISGLAILMTVHHHFSAQYAGICFVAMGMFSAGALIVCWYVMNLHGHAERAIGTAWMIGFGNSGGIIATFTFLKKDAPLYHTGYSICMGAACLSATAAIVYGVLIYFEGRKRDVAKMGRGEKYYSL</sequence>
<feature type="transmembrane region" description="Helical" evidence="6">
    <location>
        <begin position="361"/>
        <end position="381"/>
    </location>
</feature>
<feature type="transmembrane region" description="Helical" evidence="6">
    <location>
        <begin position="296"/>
        <end position="315"/>
    </location>
</feature>
<keyword evidence="5 6" id="KW-0472">Membrane</keyword>
<feature type="transmembrane region" description="Helical" evidence="6">
    <location>
        <begin position="70"/>
        <end position="88"/>
    </location>
</feature>
<dbReference type="Proteomes" id="UP000701801">
    <property type="component" value="Unassembled WGS sequence"/>
</dbReference>
<feature type="transmembrane region" description="Helical" evidence="6">
    <location>
        <begin position="335"/>
        <end position="352"/>
    </location>
</feature>
<evidence type="ECO:0000256" key="3">
    <source>
        <dbReference type="ARBA" id="ARBA00022692"/>
    </source>
</evidence>
<keyword evidence="4 6" id="KW-1133">Transmembrane helix</keyword>
<dbReference type="PROSITE" id="PS50850">
    <property type="entry name" value="MFS"/>
    <property type="match status" value="1"/>
</dbReference>
<gene>
    <name evidence="8" type="ORF">HYALB_00009161</name>
</gene>
<evidence type="ECO:0000256" key="2">
    <source>
        <dbReference type="ARBA" id="ARBA00022448"/>
    </source>
</evidence>
<evidence type="ECO:0000256" key="4">
    <source>
        <dbReference type="ARBA" id="ARBA00022989"/>
    </source>
</evidence>
<evidence type="ECO:0000256" key="5">
    <source>
        <dbReference type="ARBA" id="ARBA00023136"/>
    </source>
</evidence>
<keyword evidence="3 6" id="KW-0812">Transmembrane</keyword>
<feature type="transmembrane region" description="Helical" evidence="6">
    <location>
        <begin position="166"/>
        <end position="184"/>
    </location>
</feature>
<feature type="transmembrane region" description="Helical" evidence="6">
    <location>
        <begin position="447"/>
        <end position="475"/>
    </location>
</feature>
<dbReference type="InterPro" id="IPR011701">
    <property type="entry name" value="MFS"/>
</dbReference>
<keyword evidence="9" id="KW-1185">Reference proteome</keyword>
<evidence type="ECO:0000256" key="6">
    <source>
        <dbReference type="SAM" id="Phobius"/>
    </source>
</evidence>
<evidence type="ECO:0000256" key="1">
    <source>
        <dbReference type="ARBA" id="ARBA00004141"/>
    </source>
</evidence>
<dbReference type="OrthoDB" id="2985014at2759"/>
<dbReference type="Gene3D" id="1.20.1250.20">
    <property type="entry name" value="MFS general substrate transporter like domains"/>
    <property type="match status" value="2"/>
</dbReference>
<name>A0A9N9M0R2_9HELO</name>
<dbReference type="FunFam" id="1.20.1250.20:FF:000034">
    <property type="entry name" value="MFS general substrate transporter"/>
    <property type="match status" value="1"/>
</dbReference>
<dbReference type="FunFam" id="1.20.1250.20:FF:000013">
    <property type="entry name" value="MFS general substrate transporter"/>
    <property type="match status" value="1"/>
</dbReference>
<dbReference type="AlphaFoldDB" id="A0A9N9M0R2"/>
<dbReference type="GO" id="GO:0022857">
    <property type="term" value="F:transmembrane transporter activity"/>
    <property type="evidence" value="ECO:0007669"/>
    <property type="project" value="InterPro"/>
</dbReference>
<reference evidence="8" key="1">
    <citation type="submission" date="2021-07" db="EMBL/GenBank/DDBJ databases">
        <authorList>
            <person name="Durling M."/>
        </authorList>
    </citation>
    <scope>NUCLEOTIDE SEQUENCE</scope>
</reference>
<evidence type="ECO:0000313" key="8">
    <source>
        <dbReference type="EMBL" id="CAG8981907.1"/>
    </source>
</evidence>
<dbReference type="SUPFAM" id="SSF103473">
    <property type="entry name" value="MFS general substrate transporter"/>
    <property type="match status" value="1"/>
</dbReference>
<organism evidence="8 9">
    <name type="scientific">Hymenoscyphus albidus</name>
    <dbReference type="NCBI Taxonomy" id="595503"/>
    <lineage>
        <taxon>Eukaryota</taxon>
        <taxon>Fungi</taxon>
        <taxon>Dikarya</taxon>
        <taxon>Ascomycota</taxon>
        <taxon>Pezizomycotina</taxon>
        <taxon>Leotiomycetes</taxon>
        <taxon>Helotiales</taxon>
        <taxon>Helotiaceae</taxon>
        <taxon>Hymenoscyphus</taxon>
    </lineage>
</organism>
<keyword evidence="2" id="KW-0813">Transport</keyword>
<feature type="transmembrane region" description="Helical" evidence="6">
    <location>
        <begin position="136"/>
        <end position="154"/>
    </location>
</feature>
<feature type="transmembrane region" description="Helical" evidence="6">
    <location>
        <begin position="422"/>
        <end position="441"/>
    </location>
</feature>
<dbReference type="GO" id="GO:0005886">
    <property type="term" value="C:plasma membrane"/>
    <property type="evidence" value="ECO:0007669"/>
    <property type="project" value="TreeGrafter"/>
</dbReference>
<dbReference type="EMBL" id="CAJVRM010000540">
    <property type="protein sequence ID" value="CAG8981907.1"/>
    <property type="molecule type" value="Genomic_DNA"/>
</dbReference>